<dbReference type="GO" id="GO:0070914">
    <property type="term" value="P:UV-damage excision repair"/>
    <property type="evidence" value="ECO:0007669"/>
    <property type="project" value="TreeGrafter"/>
</dbReference>
<name>A0A6A0A904_HAELA</name>
<dbReference type="GO" id="GO:0003697">
    <property type="term" value="F:single-stranded DNA binding"/>
    <property type="evidence" value="ECO:0007669"/>
    <property type="project" value="TreeGrafter"/>
</dbReference>
<accession>A0A6A0A904</accession>
<organism evidence="8 9">
    <name type="scientific">Haematococcus lacustris</name>
    <name type="common">Green alga</name>
    <name type="synonym">Haematococcus pluvialis</name>
    <dbReference type="NCBI Taxonomy" id="44745"/>
    <lineage>
        <taxon>Eukaryota</taxon>
        <taxon>Viridiplantae</taxon>
        <taxon>Chlorophyta</taxon>
        <taxon>core chlorophytes</taxon>
        <taxon>Chlorophyceae</taxon>
        <taxon>CS clade</taxon>
        <taxon>Chlamydomonadales</taxon>
        <taxon>Haematococcaceae</taxon>
        <taxon>Haematococcus</taxon>
    </lineage>
</organism>
<evidence type="ECO:0000256" key="1">
    <source>
        <dbReference type="ARBA" id="ARBA00004123"/>
    </source>
</evidence>
<evidence type="ECO:0000259" key="7">
    <source>
        <dbReference type="Pfam" id="PF03834"/>
    </source>
</evidence>
<dbReference type="Pfam" id="PF03834">
    <property type="entry name" value="Rad10"/>
    <property type="match status" value="1"/>
</dbReference>
<dbReference type="GO" id="GO:0006302">
    <property type="term" value="P:double-strand break repair"/>
    <property type="evidence" value="ECO:0007669"/>
    <property type="project" value="UniProtKB-ARBA"/>
</dbReference>
<dbReference type="Pfam" id="PF14520">
    <property type="entry name" value="HHH_5"/>
    <property type="match status" value="1"/>
</dbReference>
<dbReference type="NCBIfam" id="TIGR00597">
    <property type="entry name" value="rad10"/>
    <property type="match status" value="1"/>
</dbReference>
<dbReference type="GO" id="GO:0000110">
    <property type="term" value="C:nucleotide-excision repair factor 1 complex"/>
    <property type="evidence" value="ECO:0007669"/>
    <property type="project" value="TreeGrafter"/>
</dbReference>
<evidence type="ECO:0000256" key="5">
    <source>
        <dbReference type="ARBA" id="ARBA00023204"/>
    </source>
</evidence>
<evidence type="ECO:0000256" key="3">
    <source>
        <dbReference type="ARBA" id="ARBA00022763"/>
    </source>
</evidence>
<gene>
    <name evidence="8" type="ORF">HaLaN_27634</name>
</gene>
<dbReference type="Proteomes" id="UP000485058">
    <property type="component" value="Unassembled WGS sequence"/>
</dbReference>
<keyword evidence="5" id="KW-0234">DNA repair</keyword>
<dbReference type="InterPro" id="IPR010994">
    <property type="entry name" value="RuvA_2-like"/>
</dbReference>
<evidence type="ECO:0000256" key="6">
    <source>
        <dbReference type="ARBA" id="ARBA00023242"/>
    </source>
</evidence>
<comment type="subcellular location">
    <subcellularLocation>
        <location evidence="1">Nucleus</location>
    </subcellularLocation>
</comment>
<dbReference type="Gene3D" id="1.10.150.20">
    <property type="entry name" value="5' to 3' exonuclease, C-terminal subdomain"/>
    <property type="match status" value="1"/>
</dbReference>
<dbReference type="SUPFAM" id="SSF47781">
    <property type="entry name" value="RuvA domain 2-like"/>
    <property type="match status" value="1"/>
</dbReference>
<feature type="non-terminal residue" evidence="8">
    <location>
        <position position="136"/>
    </location>
</feature>
<feature type="non-terminal residue" evidence="8">
    <location>
        <position position="1"/>
    </location>
</feature>
<keyword evidence="4" id="KW-0238">DNA-binding</keyword>
<dbReference type="GO" id="GO:0070522">
    <property type="term" value="C:ERCC4-ERCC1 complex"/>
    <property type="evidence" value="ECO:0007669"/>
    <property type="project" value="TreeGrafter"/>
</dbReference>
<sequence length="136" mass="14867">YHLLHPEYILYRIKELQRAFALRLLLVLVDVEDPAKPLENITKAALTNDCTLICAWSPQEAARYLETYKAYESKPASNIQERVESDYTSRLASALTAVRGVNRTDALTLGSALGSLAGIMSASQQQLSSCPGLGPA</sequence>
<dbReference type="GO" id="GO:0003684">
    <property type="term" value="F:damaged DNA binding"/>
    <property type="evidence" value="ECO:0007669"/>
    <property type="project" value="InterPro"/>
</dbReference>
<keyword evidence="6" id="KW-0539">Nucleus</keyword>
<evidence type="ECO:0000313" key="9">
    <source>
        <dbReference type="Proteomes" id="UP000485058"/>
    </source>
</evidence>
<dbReference type="PANTHER" id="PTHR12749:SF0">
    <property type="entry name" value="DNA EXCISION REPAIR PROTEIN ERCC-1"/>
    <property type="match status" value="1"/>
</dbReference>
<evidence type="ECO:0000313" key="8">
    <source>
        <dbReference type="EMBL" id="GFH29042.1"/>
    </source>
</evidence>
<dbReference type="Gene3D" id="3.40.50.10130">
    <property type="match status" value="1"/>
</dbReference>
<proteinExistence type="inferred from homology"/>
<feature type="domain" description="ERCC1-like central" evidence="7">
    <location>
        <begin position="1"/>
        <end position="69"/>
    </location>
</feature>
<dbReference type="PANTHER" id="PTHR12749">
    <property type="entry name" value="EXCISION REPAIR CROSS-COMPLEMENTING 1 ERCC1"/>
    <property type="match status" value="1"/>
</dbReference>
<dbReference type="InterPro" id="IPR011335">
    <property type="entry name" value="Restrct_endonuc-II-like"/>
</dbReference>
<evidence type="ECO:0000256" key="2">
    <source>
        <dbReference type="ARBA" id="ARBA00008283"/>
    </source>
</evidence>
<protein>
    <submittedName>
        <fullName evidence="8">DNA repair protein rad10</fullName>
    </submittedName>
</protein>
<comment type="caution">
    <text evidence="8">The sequence shown here is derived from an EMBL/GenBank/DDBJ whole genome shotgun (WGS) entry which is preliminary data.</text>
</comment>
<evidence type="ECO:0000256" key="4">
    <source>
        <dbReference type="ARBA" id="ARBA00023125"/>
    </source>
</evidence>
<dbReference type="CDD" id="cd22325">
    <property type="entry name" value="ERCC1_C-like"/>
    <property type="match status" value="1"/>
</dbReference>
<dbReference type="SUPFAM" id="SSF52980">
    <property type="entry name" value="Restriction endonuclease-like"/>
    <property type="match status" value="1"/>
</dbReference>
<reference evidence="8 9" key="1">
    <citation type="submission" date="2020-02" db="EMBL/GenBank/DDBJ databases">
        <title>Draft genome sequence of Haematococcus lacustris strain NIES-144.</title>
        <authorList>
            <person name="Morimoto D."/>
            <person name="Nakagawa S."/>
            <person name="Yoshida T."/>
            <person name="Sawayama S."/>
        </authorList>
    </citation>
    <scope>NUCLEOTIDE SEQUENCE [LARGE SCALE GENOMIC DNA]</scope>
    <source>
        <strain evidence="8 9">NIES-144</strain>
    </source>
</reference>
<dbReference type="InterPro" id="IPR047260">
    <property type="entry name" value="ERCC1-like_central_dom"/>
</dbReference>
<keyword evidence="9" id="KW-1185">Reference proteome</keyword>
<dbReference type="GO" id="GO:0006312">
    <property type="term" value="P:mitotic recombination"/>
    <property type="evidence" value="ECO:0007669"/>
    <property type="project" value="TreeGrafter"/>
</dbReference>
<keyword evidence="3" id="KW-0227">DNA damage</keyword>
<comment type="similarity">
    <text evidence="2">Belongs to the ERCC1/RAD10/SWI10 family.</text>
</comment>
<dbReference type="EMBL" id="BLLF01004153">
    <property type="protein sequence ID" value="GFH29042.1"/>
    <property type="molecule type" value="Genomic_DNA"/>
</dbReference>
<dbReference type="InterPro" id="IPR004579">
    <property type="entry name" value="ERCC1/RAD10/SWI10"/>
</dbReference>
<dbReference type="AlphaFoldDB" id="A0A6A0A904"/>